<dbReference type="EMBL" id="LSRX01000845">
    <property type="protein sequence ID" value="OLP87723.1"/>
    <property type="molecule type" value="Genomic_DNA"/>
</dbReference>
<keyword evidence="2" id="KW-1185">Reference proteome</keyword>
<accession>A0A1Q9CXQ1</accession>
<evidence type="ECO:0000313" key="1">
    <source>
        <dbReference type="EMBL" id="OLP87723.1"/>
    </source>
</evidence>
<dbReference type="Proteomes" id="UP000186817">
    <property type="component" value="Unassembled WGS sequence"/>
</dbReference>
<reference evidence="1 2" key="1">
    <citation type="submission" date="2016-02" db="EMBL/GenBank/DDBJ databases">
        <title>Genome analysis of coral dinoflagellate symbionts highlights evolutionary adaptations to a symbiotic lifestyle.</title>
        <authorList>
            <person name="Aranda M."/>
            <person name="Li Y."/>
            <person name="Liew Y.J."/>
            <person name="Baumgarten S."/>
            <person name="Simakov O."/>
            <person name="Wilson M."/>
            <person name="Piel J."/>
            <person name="Ashoor H."/>
            <person name="Bougouffa S."/>
            <person name="Bajic V.B."/>
            <person name="Ryu T."/>
            <person name="Ravasi T."/>
            <person name="Bayer T."/>
            <person name="Micklem G."/>
            <person name="Kim H."/>
            <person name="Bhak J."/>
            <person name="Lajeunesse T.C."/>
            <person name="Voolstra C.R."/>
        </authorList>
    </citation>
    <scope>NUCLEOTIDE SEQUENCE [LARGE SCALE GENOMIC DNA]</scope>
    <source>
        <strain evidence="1 2">CCMP2467</strain>
    </source>
</reference>
<proteinExistence type="predicted"/>
<dbReference type="OrthoDB" id="10307588at2759"/>
<organism evidence="1 2">
    <name type="scientific">Symbiodinium microadriaticum</name>
    <name type="common">Dinoflagellate</name>
    <name type="synonym">Zooxanthella microadriatica</name>
    <dbReference type="NCBI Taxonomy" id="2951"/>
    <lineage>
        <taxon>Eukaryota</taxon>
        <taxon>Sar</taxon>
        <taxon>Alveolata</taxon>
        <taxon>Dinophyceae</taxon>
        <taxon>Suessiales</taxon>
        <taxon>Symbiodiniaceae</taxon>
        <taxon>Symbiodinium</taxon>
    </lineage>
</organism>
<name>A0A1Q9CXQ1_SYMMI</name>
<protein>
    <submittedName>
        <fullName evidence="1">Uncharacterized protein</fullName>
    </submittedName>
</protein>
<sequence>MIAGPEIMEMEDERTMQVTTPDTVRIESFQKQSNRGYRLYGCLSVVGRPVSNILLYRITLTLLAVFASNRYRAVQALYQLDVWRLAGEELARELSTLSEWTLALGESFARPSENADPQIDAALGIIGTGSTMPNEPAASAENAAVNAVPWEARLFMNEPMVKHKLSRNVPASAEVPKAWILDLRSLGSGMNWAMDLADRLVKAQIGLADTLYRRERDEAERRFLTKGNWHAEWKSPHYAKENATNQIVNVYEWLCLPLSKALNLFSNGWLDLSRSPCHQLTENENAEPIAFVVFRRSKPDAVRKWTGAGSGASSSSRMKLSNYLNRPSTDHISIHDWDGTGDHLWRCMVNEPSLSSMGIARVPLSDPLCRTNPKPNGQIHEIVEWGMFATTTGRTLVEWRLMGHTMVPLYQAIGGGLEHDGSTGDEIYEDEENAANAWNSGMIQPRRRARMIAPPPMC</sequence>
<evidence type="ECO:0000313" key="2">
    <source>
        <dbReference type="Proteomes" id="UP000186817"/>
    </source>
</evidence>
<dbReference type="AlphaFoldDB" id="A0A1Q9CXQ1"/>
<gene>
    <name evidence="1" type="ORF">AK812_SmicGene31022</name>
</gene>
<comment type="caution">
    <text evidence="1">The sequence shown here is derived from an EMBL/GenBank/DDBJ whole genome shotgun (WGS) entry which is preliminary data.</text>
</comment>